<gene>
    <name evidence="2" type="ordered locus">DSY0858</name>
</gene>
<evidence type="ECO:0000313" key="2">
    <source>
        <dbReference type="EMBL" id="BAE82647.1"/>
    </source>
</evidence>
<dbReference type="HOGENOM" id="CLU_1728437_0_0_9"/>
<evidence type="ECO:0000256" key="1">
    <source>
        <dbReference type="SAM" id="Phobius"/>
    </source>
</evidence>
<dbReference type="KEGG" id="dsy:DSY0858"/>
<reference evidence="2 3" key="1">
    <citation type="journal article" date="2006" name="J. Bacteriol.">
        <title>Complete genome sequence of the dehalorespiring bacterium Desulfitobacterium hafniense Y51 and comparison with Dehalococcoides ethenogenes 195.</title>
        <authorList>
            <person name="Nonaka H."/>
            <person name="Keresztes G."/>
            <person name="Shinoda Y."/>
            <person name="Ikenaga Y."/>
            <person name="Abe M."/>
            <person name="Naito K."/>
            <person name="Inatomi K."/>
            <person name="Furukawa K."/>
            <person name="Inui M."/>
            <person name="Yukawa H."/>
        </authorList>
    </citation>
    <scope>NUCLEOTIDE SEQUENCE [LARGE SCALE GENOMIC DNA]</scope>
    <source>
        <strain evidence="2 3">Y51</strain>
    </source>
</reference>
<keyword evidence="3" id="KW-1185">Reference proteome</keyword>
<feature type="transmembrane region" description="Helical" evidence="1">
    <location>
        <begin position="67"/>
        <end position="85"/>
    </location>
</feature>
<organism evidence="2 3">
    <name type="scientific">Desulfitobacterium hafniense (strain Y51)</name>
    <dbReference type="NCBI Taxonomy" id="138119"/>
    <lineage>
        <taxon>Bacteria</taxon>
        <taxon>Bacillati</taxon>
        <taxon>Bacillota</taxon>
        <taxon>Clostridia</taxon>
        <taxon>Eubacteriales</taxon>
        <taxon>Desulfitobacteriaceae</taxon>
        <taxon>Desulfitobacterium</taxon>
    </lineage>
</organism>
<feature type="transmembrane region" description="Helical" evidence="1">
    <location>
        <begin position="105"/>
        <end position="129"/>
    </location>
</feature>
<protein>
    <submittedName>
        <fullName evidence="2">Uncharacterized protein</fullName>
    </submittedName>
</protein>
<proteinExistence type="predicted"/>
<name>Q24Z95_DESHY</name>
<evidence type="ECO:0000313" key="3">
    <source>
        <dbReference type="Proteomes" id="UP000001946"/>
    </source>
</evidence>
<dbReference type="EMBL" id="AP008230">
    <property type="protein sequence ID" value="BAE82647.1"/>
    <property type="molecule type" value="Genomic_DNA"/>
</dbReference>
<sequence length="151" mass="16570">MLSTISSTRLINGVSTIIILCCTPPQIWIFAEGMGFEHFSDEFFVGVACCFRIAFIYRLPFDHLFRLISSIGIGMYRVLADFSILNADNHCTVTIGKSIVPRVAYLVNALLVPAAGVGMSISVTIYIIFRHCRTRSAWGPEILCGDSTLGG</sequence>
<accession>Q24Z95</accession>
<feature type="transmembrane region" description="Helical" evidence="1">
    <location>
        <begin position="43"/>
        <end position="60"/>
    </location>
</feature>
<keyword evidence="1" id="KW-0472">Membrane</keyword>
<dbReference type="Proteomes" id="UP000001946">
    <property type="component" value="Chromosome"/>
</dbReference>
<keyword evidence="1" id="KW-1133">Transmembrane helix</keyword>
<keyword evidence="1" id="KW-0812">Transmembrane</keyword>
<dbReference type="AlphaFoldDB" id="Q24Z95"/>
<feature type="transmembrane region" description="Helical" evidence="1">
    <location>
        <begin position="12"/>
        <end position="31"/>
    </location>
</feature>